<proteinExistence type="predicted"/>
<dbReference type="RefSeq" id="WP_169163909.1">
    <property type="nucleotide sequence ID" value="NZ_JABBFW010000049.1"/>
</dbReference>
<protein>
    <submittedName>
        <fullName evidence="1">Uncharacterized protein</fullName>
    </submittedName>
</protein>
<dbReference type="EMBL" id="JABBFW010000049">
    <property type="protein sequence ID" value="NML19011.1"/>
    <property type="molecule type" value="Genomic_DNA"/>
</dbReference>
<gene>
    <name evidence="1" type="ORF">HHL10_28990</name>
</gene>
<evidence type="ECO:0000313" key="2">
    <source>
        <dbReference type="Proteomes" id="UP000574067"/>
    </source>
</evidence>
<reference evidence="1 2" key="1">
    <citation type="submission" date="2020-04" db="EMBL/GenBank/DDBJ databases">
        <title>Azohydromonas sp. isolated from soil.</title>
        <authorList>
            <person name="Dahal R.H."/>
        </authorList>
    </citation>
    <scope>NUCLEOTIDE SEQUENCE [LARGE SCALE GENOMIC DNA]</scope>
    <source>
        <strain evidence="1 2">G-1-1-14</strain>
    </source>
</reference>
<name>A0A848FMP4_9BURK</name>
<keyword evidence="2" id="KW-1185">Reference proteome</keyword>
<accession>A0A848FMP4</accession>
<dbReference type="AlphaFoldDB" id="A0A848FMP4"/>
<dbReference type="Proteomes" id="UP000574067">
    <property type="component" value="Unassembled WGS sequence"/>
</dbReference>
<comment type="caution">
    <text evidence="1">The sequence shown here is derived from an EMBL/GenBank/DDBJ whole genome shotgun (WGS) entry which is preliminary data.</text>
</comment>
<organism evidence="1 2">
    <name type="scientific">Azohydromonas caseinilytica</name>
    <dbReference type="NCBI Taxonomy" id="2728836"/>
    <lineage>
        <taxon>Bacteria</taxon>
        <taxon>Pseudomonadati</taxon>
        <taxon>Pseudomonadota</taxon>
        <taxon>Betaproteobacteria</taxon>
        <taxon>Burkholderiales</taxon>
        <taxon>Sphaerotilaceae</taxon>
        <taxon>Azohydromonas</taxon>
    </lineage>
</organism>
<evidence type="ECO:0000313" key="1">
    <source>
        <dbReference type="EMBL" id="NML19011.1"/>
    </source>
</evidence>
<sequence length="75" mass="8090">MSSHDDLDKTKISSNGLRYTAKKAGSAFPTPALGSTSTTMSCFKCGRHKRLSELVTKKILGRSQKICAVNCQVKA</sequence>